<dbReference type="SUPFAM" id="SSF56801">
    <property type="entry name" value="Acetyl-CoA synthetase-like"/>
    <property type="match status" value="1"/>
</dbReference>
<evidence type="ECO:0000256" key="2">
    <source>
        <dbReference type="ARBA" id="ARBA00022598"/>
    </source>
</evidence>
<dbReference type="PANTHER" id="PTHR43272">
    <property type="entry name" value="LONG-CHAIN-FATTY-ACID--COA LIGASE"/>
    <property type="match status" value="1"/>
</dbReference>
<dbReference type="AlphaFoldDB" id="A0A4Q9KLN9"/>
<keyword evidence="3" id="KW-0276">Fatty acid metabolism</keyword>
<dbReference type="InterPro" id="IPR020845">
    <property type="entry name" value="AMP-binding_CS"/>
</dbReference>
<dbReference type="Pfam" id="PF23562">
    <property type="entry name" value="AMP-binding_C_3"/>
    <property type="match status" value="1"/>
</dbReference>
<dbReference type="GO" id="GO:0004467">
    <property type="term" value="F:long-chain fatty acid-CoA ligase activity"/>
    <property type="evidence" value="ECO:0007669"/>
    <property type="project" value="TreeGrafter"/>
</dbReference>
<comment type="caution">
    <text evidence="7">The sequence shown here is derived from an EMBL/GenBank/DDBJ whole genome shotgun (WGS) entry which is preliminary data.</text>
</comment>
<name>A0A4Q9KLN9_PROTD</name>
<evidence type="ECO:0000313" key="8">
    <source>
        <dbReference type="Proteomes" id="UP000291933"/>
    </source>
</evidence>
<evidence type="ECO:0000313" key="7">
    <source>
        <dbReference type="EMBL" id="TBT95422.1"/>
    </source>
</evidence>
<accession>A0A4Q9KLN9</accession>
<dbReference type="Proteomes" id="UP000291933">
    <property type="component" value="Unassembled WGS sequence"/>
</dbReference>
<dbReference type="Pfam" id="PF00501">
    <property type="entry name" value="AMP-binding"/>
    <property type="match status" value="1"/>
</dbReference>
<sequence>MAQAPRSVGALFNRRVAASSKELAFKYPEGKGWANLTWGQAKEQVDVIAAGLLSLGLKPEGRVAIASTTRIEWMLLDLAINSAGGATTTIYPNTGPDDFAHIVTHSDSRFFVAENATQLAKLTANPTLAKQVETVILIDGYSTDPRVITWDGLLSAGREKLAKEPACVQAATDATAPSSLATLIYTSGTTGLPKGVELTHGSWVYEGEVLNAMKLIKPGSLQYLWLPLSHVFGKVLICAQLSIGFATAVDGRQDQIVNGLGVTNPDFMCGVPRIFEKVRNAVMTASPKGTLKWRISRWAFSVGYKARPYRLSGKRMPAGLSASYKLANKLVFSKLQARLGGNIDFLVSGSAKLSSQVQEWFYSAGILIVEGYGMTETSAVACVNHPDTPRFGTVGPAIPGTTVKIAEDGEILIKGPGVMRGYHKEPELTAEVLVDGWLHTGDIGQLDRDGYLTITDRKKDLMKTSGGKYVAPQKVENALAANIPYVSQVVAIGDGRKYVSALITLDPVNLEKWARNHKKTDLSYAELSQLPEIRASIDRFLKRANSKLEAWESVKKYAILDHEFSVDEGTTTPSMKVRRSIITKQYADVVDSLYETEAE</sequence>
<organism evidence="7 8">
    <name type="scientific">Propioniciclava tarda</name>
    <dbReference type="NCBI Taxonomy" id="433330"/>
    <lineage>
        <taxon>Bacteria</taxon>
        <taxon>Bacillati</taxon>
        <taxon>Actinomycetota</taxon>
        <taxon>Actinomycetes</taxon>
        <taxon>Propionibacteriales</taxon>
        <taxon>Propionibacteriaceae</taxon>
        <taxon>Propioniciclava</taxon>
    </lineage>
</organism>
<keyword evidence="2 7" id="KW-0436">Ligase</keyword>
<evidence type="ECO:0000256" key="5">
    <source>
        <dbReference type="ARBA" id="ARBA00032875"/>
    </source>
</evidence>
<gene>
    <name evidence="7" type="ORF">ET996_06270</name>
</gene>
<reference evidence="7 8" key="1">
    <citation type="submission" date="2019-01" db="EMBL/GenBank/DDBJ databases">
        <title>Lactibacter flavus gen. nov., sp. nov., a novel bacterium of the family Propionibacteriaceae isolated from raw milk and dairy products.</title>
        <authorList>
            <person name="Huptas C."/>
            <person name="Wenning M."/>
            <person name="Breitenwieser F."/>
            <person name="Doll E."/>
            <person name="Von Neubeck M."/>
            <person name="Busse H.-J."/>
            <person name="Scherer S."/>
        </authorList>
    </citation>
    <scope>NUCLEOTIDE SEQUENCE [LARGE SCALE GENOMIC DNA]</scope>
    <source>
        <strain evidence="7 8">DSM 22130</strain>
    </source>
</reference>
<dbReference type="PANTHER" id="PTHR43272:SF32">
    <property type="entry name" value="AMP-DEPENDENT SYNTHETASE_LIGASE DOMAIN-CONTAINING PROTEIN"/>
    <property type="match status" value="1"/>
</dbReference>
<evidence type="ECO:0000259" key="6">
    <source>
        <dbReference type="Pfam" id="PF00501"/>
    </source>
</evidence>
<protein>
    <recommendedName>
        <fullName evidence="5">Acyl-CoA synthetase</fullName>
    </recommendedName>
</protein>
<proteinExistence type="inferred from homology"/>
<keyword evidence="4" id="KW-0443">Lipid metabolism</keyword>
<evidence type="ECO:0000256" key="1">
    <source>
        <dbReference type="ARBA" id="ARBA00006432"/>
    </source>
</evidence>
<dbReference type="CDD" id="cd05907">
    <property type="entry name" value="VL_LC_FACS_like"/>
    <property type="match status" value="1"/>
</dbReference>
<evidence type="ECO:0000256" key="4">
    <source>
        <dbReference type="ARBA" id="ARBA00023098"/>
    </source>
</evidence>
<dbReference type="InterPro" id="IPR000873">
    <property type="entry name" value="AMP-dep_synth/lig_dom"/>
</dbReference>
<dbReference type="InterPro" id="IPR042099">
    <property type="entry name" value="ANL_N_sf"/>
</dbReference>
<feature type="domain" description="AMP-dependent synthetase/ligase" evidence="6">
    <location>
        <begin position="14"/>
        <end position="423"/>
    </location>
</feature>
<keyword evidence="8" id="KW-1185">Reference proteome</keyword>
<comment type="similarity">
    <text evidence="1">Belongs to the ATP-dependent AMP-binding enzyme family.</text>
</comment>
<dbReference type="PROSITE" id="PS00455">
    <property type="entry name" value="AMP_BINDING"/>
    <property type="match status" value="1"/>
</dbReference>
<dbReference type="GO" id="GO:0016020">
    <property type="term" value="C:membrane"/>
    <property type="evidence" value="ECO:0007669"/>
    <property type="project" value="TreeGrafter"/>
</dbReference>
<dbReference type="Gene3D" id="3.40.50.12780">
    <property type="entry name" value="N-terminal domain of ligase-like"/>
    <property type="match status" value="1"/>
</dbReference>
<dbReference type="OrthoDB" id="9803968at2"/>
<evidence type="ECO:0000256" key="3">
    <source>
        <dbReference type="ARBA" id="ARBA00022832"/>
    </source>
</evidence>
<dbReference type="EMBL" id="SDMR01000005">
    <property type="protein sequence ID" value="TBT95422.1"/>
    <property type="molecule type" value="Genomic_DNA"/>
</dbReference>